<name>A0ABW4ST18_9ACTN</name>
<dbReference type="PANTHER" id="PTHR43156:SF2">
    <property type="entry name" value="STAGE II SPORULATION PROTEIN E"/>
    <property type="match status" value="1"/>
</dbReference>
<evidence type="ECO:0000259" key="2">
    <source>
        <dbReference type="SMART" id="SM00331"/>
    </source>
</evidence>
<proteinExistence type="predicted"/>
<dbReference type="PANTHER" id="PTHR43156">
    <property type="entry name" value="STAGE II SPORULATION PROTEIN E-RELATED"/>
    <property type="match status" value="1"/>
</dbReference>
<protein>
    <submittedName>
        <fullName evidence="3">PP2C family protein-serine/threonine phosphatase</fullName>
        <ecNumber evidence="3">3.1.3.16</ecNumber>
    </submittedName>
</protein>
<reference evidence="4" key="1">
    <citation type="journal article" date="2019" name="Int. J. Syst. Evol. Microbiol.">
        <title>The Global Catalogue of Microorganisms (GCM) 10K type strain sequencing project: providing services to taxonomists for standard genome sequencing and annotation.</title>
        <authorList>
            <consortium name="The Broad Institute Genomics Platform"/>
            <consortium name="The Broad Institute Genome Sequencing Center for Infectious Disease"/>
            <person name="Wu L."/>
            <person name="Ma J."/>
        </authorList>
    </citation>
    <scope>NUCLEOTIDE SEQUENCE [LARGE SCALE GENOMIC DNA]</scope>
    <source>
        <strain evidence="4">ICMP 6774ER</strain>
    </source>
</reference>
<dbReference type="Pfam" id="PF07228">
    <property type="entry name" value="SpoIIE"/>
    <property type="match status" value="1"/>
</dbReference>
<evidence type="ECO:0000256" key="1">
    <source>
        <dbReference type="ARBA" id="ARBA00022801"/>
    </source>
</evidence>
<dbReference type="RefSeq" id="WP_379572802.1">
    <property type="nucleotide sequence ID" value="NZ_JBHUFV010000022.1"/>
</dbReference>
<organism evidence="3 4">
    <name type="scientific">Nonomuraea mangrovi</name>
    <dbReference type="NCBI Taxonomy" id="2316207"/>
    <lineage>
        <taxon>Bacteria</taxon>
        <taxon>Bacillati</taxon>
        <taxon>Actinomycetota</taxon>
        <taxon>Actinomycetes</taxon>
        <taxon>Streptosporangiales</taxon>
        <taxon>Streptosporangiaceae</taxon>
        <taxon>Nonomuraea</taxon>
    </lineage>
</organism>
<dbReference type="InterPro" id="IPR052016">
    <property type="entry name" value="Bact_Sigma-Reg"/>
</dbReference>
<dbReference type="GO" id="GO:0004722">
    <property type="term" value="F:protein serine/threonine phosphatase activity"/>
    <property type="evidence" value="ECO:0007669"/>
    <property type="project" value="UniProtKB-EC"/>
</dbReference>
<dbReference type="Proteomes" id="UP001597368">
    <property type="component" value="Unassembled WGS sequence"/>
</dbReference>
<keyword evidence="1 3" id="KW-0378">Hydrolase</keyword>
<gene>
    <name evidence="3" type="ORF">ACFSKW_14815</name>
</gene>
<dbReference type="InterPro" id="IPR036457">
    <property type="entry name" value="PPM-type-like_dom_sf"/>
</dbReference>
<dbReference type="SUPFAM" id="SSF81606">
    <property type="entry name" value="PP2C-like"/>
    <property type="match status" value="1"/>
</dbReference>
<evidence type="ECO:0000313" key="4">
    <source>
        <dbReference type="Proteomes" id="UP001597368"/>
    </source>
</evidence>
<sequence>MNDSTGIEDMITGLLEASHQATLEQLPALVSLHAARVGMDPVLIYLADLQQNVLRLLAGHGDGAGQDACLRPAELGMDTTLAGRAFQEVRVLARAAPGDATTDWWVPILDGTERLGILRATVPRGREGAEHAMRPLASLVALIVSSQRAHSDTFPRLVRSQPMNVAAELQWRLMPPLTFATSRVTVSAVMEPAYEVGGDAFDYALDGDTLHLAVFDAMGHDVSAGLTATLAMAACRNHRRHDMPPAPNTEAIERVLIEEFGRSTRYVTAVVADLDVTTGVLTWVNRGHHPPIIIRGGRWTVTLECPPAHPMGLDLGLPVVLCREQLEPGDRLLLYTDGIIEAGSREGKEFGLPRFVDFIIRHNTAELPVPETLRRLIKSILTYRDGRLDDDATVLLAEWCGPAERRLRL</sequence>
<dbReference type="SMART" id="SM00331">
    <property type="entry name" value="PP2C_SIG"/>
    <property type="match status" value="1"/>
</dbReference>
<dbReference type="EC" id="3.1.3.16" evidence="3"/>
<dbReference type="InterPro" id="IPR001932">
    <property type="entry name" value="PPM-type_phosphatase-like_dom"/>
</dbReference>
<dbReference type="EMBL" id="JBHUFV010000022">
    <property type="protein sequence ID" value="MFD1932748.1"/>
    <property type="molecule type" value="Genomic_DNA"/>
</dbReference>
<comment type="caution">
    <text evidence="3">The sequence shown here is derived from an EMBL/GenBank/DDBJ whole genome shotgun (WGS) entry which is preliminary data.</text>
</comment>
<dbReference type="Gene3D" id="3.60.40.10">
    <property type="entry name" value="PPM-type phosphatase domain"/>
    <property type="match status" value="1"/>
</dbReference>
<accession>A0ABW4ST18</accession>
<feature type="domain" description="PPM-type phosphatase" evidence="2">
    <location>
        <begin position="181"/>
        <end position="399"/>
    </location>
</feature>
<keyword evidence="4" id="KW-1185">Reference proteome</keyword>
<evidence type="ECO:0000313" key="3">
    <source>
        <dbReference type="EMBL" id="MFD1932748.1"/>
    </source>
</evidence>